<feature type="transmembrane region" description="Helical" evidence="10">
    <location>
        <begin position="111"/>
        <end position="131"/>
    </location>
</feature>
<evidence type="ECO:0000256" key="3">
    <source>
        <dbReference type="ARBA" id="ARBA00008135"/>
    </source>
</evidence>
<dbReference type="PANTHER" id="PTHR10707">
    <property type="entry name" value="CYTOCHROME C OXIDASE SUBUNIT IV"/>
    <property type="match status" value="1"/>
</dbReference>
<dbReference type="GO" id="GO:0045277">
    <property type="term" value="C:respiratory chain complex IV"/>
    <property type="evidence" value="ECO:0007669"/>
    <property type="project" value="InterPro"/>
</dbReference>
<comment type="function">
    <text evidence="10">Component of the cytochrome c oxidase, the last enzyme in the mitochondrial electron transport chain which drives oxidative phosphorylation.</text>
</comment>
<dbReference type="FunFam" id="1.10.442.10:FF:000001">
    <property type="entry name" value="Cytochrome c oxidase subunit 4 isoform 1"/>
    <property type="match status" value="1"/>
</dbReference>
<evidence type="ECO:0000256" key="7">
    <source>
        <dbReference type="ARBA" id="ARBA00022989"/>
    </source>
</evidence>
<dbReference type="Ensembl" id="ENSPKIT00000032733.1">
    <property type="protein sequence ID" value="ENSPKIP00000008651.1"/>
    <property type="gene ID" value="ENSPKIG00000024058.1"/>
</dbReference>
<dbReference type="PANTHER" id="PTHR10707:SF15">
    <property type="entry name" value="CYTOCHROME C OXIDASE SUBUNIT 4"/>
    <property type="match status" value="1"/>
</dbReference>
<comment type="subunit">
    <text evidence="4">Component of the cytochrome c oxidase (complex IV, CIV), a multisubunit enzyme composed of 14 subunits. The complex is composed of a catalytic core of 3 subunits MT-CO1, MT-CO2 and MT-CO3, encoded in the mitochondrial DNA, and 11 supernumerary subunits COX4I, COX5A, COX5B, COX6A, COX6B, COX6C, COX7A, COX7B, COX7C, COX8 and NDUFA4, which are encoded in the nuclear genome. The complex exists as a monomer or a dimer and forms supercomplexes (SCs) in the inner mitochondrial membrane with NADH-ubiquinone oxidoreductase (complex I, CI) and ubiquinol-cytochrome c oxidoreductase (cytochrome b-c1 complex, complex III, CIII), resulting in different assemblies (supercomplex SCI(1)III(2)IV(1) and megacomplex MCI(2)III(2)IV(2)).</text>
</comment>
<comment type="similarity">
    <text evidence="3 10">Belongs to the cytochrome c oxidase IV family.</text>
</comment>
<keyword evidence="5 10" id="KW-0812">Transmembrane</keyword>
<evidence type="ECO:0000256" key="4">
    <source>
        <dbReference type="ARBA" id="ARBA00011485"/>
    </source>
</evidence>
<dbReference type="GeneTree" id="ENSGT00390000002407"/>
<evidence type="ECO:0000313" key="12">
    <source>
        <dbReference type="Proteomes" id="UP000261540"/>
    </source>
</evidence>
<name>A0A3B3QTB6_9TELE</name>
<organism evidence="11 12">
    <name type="scientific">Paramormyrops kingsleyae</name>
    <dbReference type="NCBI Taxonomy" id="1676925"/>
    <lineage>
        <taxon>Eukaryota</taxon>
        <taxon>Metazoa</taxon>
        <taxon>Chordata</taxon>
        <taxon>Craniata</taxon>
        <taxon>Vertebrata</taxon>
        <taxon>Euteleostomi</taxon>
        <taxon>Actinopterygii</taxon>
        <taxon>Neopterygii</taxon>
        <taxon>Teleostei</taxon>
        <taxon>Osteoglossocephala</taxon>
        <taxon>Osteoglossomorpha</taxon>
        <taxon>Osteoglossiformes</taxon>
        <taxon>Mormyridae</taxon>
        <taxon>Paramormyrops</taxon>
    </lineage>
</organism>
<dbReference type="GO" id="GO:0005743">
    <property type="term" value="C:mitochondrial inner membrane"/>
    <property type="evidence" value="ECO:0007669"/>
    <property type="project" value="UniProtKB-SubCell"/>
</dbReference>
<dbReference type="GO" id="GO:0006123">
    <property type="term" value="P:mitochondrial electron transport, cytochrome c to oxygen"/>
    <property type="evidence" value="ECO:0007669"/>
    <property type="project" value="InterPro"/>
</dbReference>
<evidence type="ECO:0000256" key="6">
    <source>
        <dbReference type="ARBA" id="ARBA00022792"/>
    </source>
</evidence>
<dbReference type="STRING" id="1676925.ENSPKIP00000008651"/>
<evidence type="ECO:0000256" key="2">
    <source>
        <dbReference type="ARBA" id="ARBA00004673"/>
    </source>
</evidence>
<evidence type="ECO:0000256" key="9">
    <source>
        <dbReference type="ARBA" id="ARBA00023136"/>
    </source>
</evidence>
<dbReference type="Proteomes" id="UP000261540">
    <property type="component" value="Unplaced"/>
</dbReference>
<dbReference type="Gene3D" id="1.10.442.10">
    <property type="entry name" value="Cytochrome c oxidase subunit IV"/>
    <property type="match status" value="1"/>
</dbReference>
<dbReference type="InterPro" id="IPR036639">
    <property type="entry name" value="Cyt_c_oxidase_su4_sf"/>
</dbReference>
<accession>A0A3B3QTB6</accession>
<reference evidence="11" key="2">
    <citation type="submission" date="2025-09" db="UniProtKB">
        <authorList>
            <consortium name="Ensembl"/>
        </authorList>
    </citation>
    <scope>IDENTIFICATION</scope>
</reference>
<dbReference type="Pfam" id="PF02936">
    <property type="entry name" value="COX4"/>
    <property type="match status" value="1"/>
</dbReference>
<evidence type="ECO:0000256" key="1">
    <source>
        <dbReference type="ARBA" id="ARBA00004434"/>
    </source>
</evidence>
<dbReference type="UniPathway" id="UPA00705"/>
<keyword evidence="9 10" id="KW-0472">Membrane</keyword>
<dbReference type="InterPro" id="IPR013288">
    <property type="entry name" value="Cyt_c_oxidase_su4"/>
</dbReference>
<dbReference type="InterPro" id="IPR004203">
    <property type="entry name" value="Cyt_c_oxidase_su4_fam"/>
</dbReference>
<evidence type="ECO:0000313" key="11">
    <source>
        <dbReference type="Ensembl" id="ENSPKIP00000008651.1"/>
    </source>
</evidence>
<dbReference type="SUPFAM" id="SSF81406">
    <property type="entry name" value="Mitochondrial cytochrome c oxidase subunit IV"/>
    <property type="match status" value="1"/>
</dbReference>
<evidence type="ECO:0000256" key="5">
    <source>
        <dbReference type="ARBA" id="ARBA00022692"/>
    </source>
</evidence>
<reference evidence="11" key="1">
    <citation type="submission" date="2025-08" db="UniProtKB">
        <authorList>
            <consortium name="Ensembl"/>
        </authorList>
    </citation>
    <scope>IDENTIFICATION</scope>
</reference>
<comment type="subcellular location">
    <subcellularLocation>
        <location evidence="1 10">Mitochondrion inner membrane</location>
        <topology evidence="1 10">Single-pass membrane protein</topology>
    </subcellularLocation>
</comment>
<sequence>MLRMTAWRLGGLLSRRATVAATGGSVRMASQGHHVSTQADMSLPMYCDRMDTPLPERPYQDTLSAVEKSLKQKEKGPWTQLSKEEKLALYRLMFRKTYAEMKVPSNEWKTVFGGILFFIGITGLVVLWQRYNVFPPRPHTLEDEWKAQQLKRMIDMRINPIEGLSAKWDYDKGQWKCSHAAISTKAVSKQEKEAMLGGMPQLTQTHHDPPLKERKKHFLKNETFSKQW</sequence>
<keyword evidence="12" id="KW-1185">Reference proteome</keyword>
<dbReference type="PRINTS" id="PR01873">
    <property type="entry name" value="CYTCOXIDASE4"/>
</dbReference>
<evidence type="ECO:0000256" key="8">
    <source>
        <dbReference type="ARBA" id="ARBA00023128"/>
    </source>
</evidence>
<keyword evidence="7 10" id="KW-1133">Transmembrane helix</keyword>
<dbReference type="CDD" id="cd00922">
    <property type="entry name" value="Cyt_c_Oxidase_IV"/>
    <property type="match status" value="1"/>
</dbReference>
<comment type="pathway">
    <text evidence="2 10">Energy metabolism; oxidative phosphorylation.</text>
</comment>
<keyword evidence="8 10" id="KW-0496">Mitochondrion</keyword>
<protein>
    <recommendedName>
        <fullName evidence="10">Cytochrome c oxidase subunit 4</fullName>
    </recommendedName>
</protein>
<evidence type="ECO:0000256" key="10">
    <source>
        <dbReference type="RuleBase" id="RU367145"/>
    </source>
</evidence>
<dbReference type="AlphaFoldDB" id="A0A3B3QTB6"/>
<proteinExistence type="inferred from homology"/>
<keyword evidence="6 10" id="KW-0999">Mitochondrion inner membrane</keyword>